<name>A0A067QXR1_ZOONE</name>
<dbReference type="InParanoid" id="A0A067QXR1"/>
<evidence type="ECO:0000256" key="7">
    <source>
        <dbReference type="ARBA" id="ARBA00022833"/>
    </source>
</evidence>
<evidence type="ECO:0000256" key="5">
    <source>
        <dbReference type="ARBA" id="ARBA00022723"/>
    </source>
</evidence>
<evidence type="ECO:0000259" key="9">
    <source>
        <dbReference type="Pfam" id="PF01431"/>
    </source>
</evidence>
<evidence type="ECO:0000256" key="2">
    <source>
        <dbReference type="ARBA" id="ARBA00004401"/>
    </source>
</evidence>
<keyword evidence="4" id="KW-0645">Protease</keyword>
<dbReference type="PANTHER" id="PTHR11733:SF228">
    <property type="entry name" value="PROTEIN GONE EARLY"/>
    <property type="match status" value="1"/>
</dbReference>
<comment type="subcellular location">
    <subcellularLocation>
        <location evidence="2">Cell membrane</location>
        <topology evidence="2">Single-pass type II membrane protein</topology>
    </subcellularLocation>
</comment>
<comment type="cofactor">
    <cofactor evidence="1">
        <name>Zn(2+)</name>
        <dbReference type="ChEBI" id="CHEBI:29105"/>
    </cofactor>
</comment>
<dbReference type="Gene3D" id="1.10.1380.10">
    <property type="entry name" value="Neutral endopeptidase , domain2"/>
    <property type="match status" value="1"/>
</dbReference>
<evidence type="ECO:0000256" key="8">
    <source>
        <dbReference type="ARBA" id="ARBA00023049"/>
    </source>
</evidence>
<evidence type="ECO:0000313" key="12">
    <source>
        <dbReference type="Proteomes" id="UP000027135"/>
    </source>
</evidence>
<dbReference type="InterPro" id="IPR008753">
    <property type="entry name" value="Peptidase_M13_N"/>
</dbReference>
<sequence length="668" mass="75623">MLPKMNGSAAPCEDFWNYACGGWLKDHALPPAARSKWSQVEEMAFRNREAIRALVATLPHQTRDSSIEWKMTRLYESCMALDTIESDKYTPLRKIINQMGGWNVLREFSIHSWDYRQALQHLHALYGVSPFFKVVVVPDPRDHLRSIIQVSPAGLGLPDRSYYYRPSDSTAVTAYKRHLRDSVNYLGATSTAADRFSDETFHFEKRIAEITPPSVDLQDPTQATIVTVEKLKILAPSIPFHDILLAMFPKANIGDKTEVLMPSENYITKVSSILSTTDRGSLNNYMMWVLALHYLPYLSQEFRDTVNYFTKEMTGANEPLQRWEMCIETLQRFMGFGLAALQHEAMNEADVNAATNVVSEMFDLTRNQVRKRVEQAEWLQSELRAFKLEKIDTLELQVGFPPNLLTKEYRERYYSKLFVQKNDFFQNIQYGVEFLREIQQERLASPSEEHRWIDALSSSSSLTYVAPANKVVAPLHVLVTPAFHPQYPLSVLYGGVGVQLASAFVSAVLPWDVLYGADGKILPSDHVIVNQSALEVQGPIKFLIQDLIKLSHVSESVANRTALAAMKQIAAIRQAHLAMVAALSELPHTHQPAMEMFESDAIFFITQTQMLCSVSTVQQDDTDETISFNLKGSLLLKTVLKQLKSFTEAFSCPSSSAYYSSNICKEIL</sequence>
<keyword evidence="5" id="KW-0479">Metal-binding</keyword>
<keyword evidence="8" id="KW-0482">Metalloprotease</keyword>
<organism evidence="11 12">
    <name type="scientific">Zootermopsis nevadensis</name>
    <name type="common">Dampwood termite</name>
    <dbReference type="NCBI Taxonomy" id="136037"/>
    <lineage>
        <taxon>Eukaryota</taxon>
        <taxon>Metazoa</taxon>
        <taxon>Ecdysozoa</taxon>
        <taxon>Arthropoda</taxon>
        <taxon>Hexapoda</taxon>
        <taxon>Insecta</taxon>
        <taxon>Pterygota</taxon>
        <taxon>Neoptera</taxon>
        <taxon>Polyneoptera</taxon>
        <taxon>Dictyoptera</taxon>
        <taxon>Blattodea</taxon>
        <taxon>Blattoidea</taxon>
        <taxon>Termitoidae</taxon>
        <taxon>Termopsidae</taxon>
        <taxon>Zootermopsis</taxon>
    </lineage>
</organism>
<dbReference type="OMA" id="NFDHAVY"/>
<dbReference type="AlphaFoldDB" id="A0A067QXR1"/>
<dbReference type="SUPFAM" id="SSF55486">
    <property type="entry name" value="Metalloproteases ('zincins'), catalytic domain"/>
    <property type="match status" value="1"/>
</dbReference>
<gene>
    <name evidence="11" type="ORF">L798_00517</name>
</gene>
<dbReference type="GO" id="GO:0046872">
    <property type="term" value="F:metal ion binding"/>
    <property type="evidence" value="ECO:0007669"/>
    <property type="project" value="UniProtKB-KW"/>
</dbReference>
<dbReference type="InterPro" id="IPR042089">
    <property type="entry name" value="Peptidase_M13_dom_2"/>
</dbReference>
<feature type="domain" description="Peptidase M13 N-terminal" evidence="10">
    <location>
        <begin position="11"/>
        <end position="401"/>
    </location>
</feature>
<feature type="domain" description="Peptidase M13 C-terminal" evidence="9">
    <location>
        <begin position="464"/>
        <end position="664"/>
    </location>
</feature>
<dbReference type="FunCoup" id="A0A067QXR1">
    <property type="interactions" value="62"/>
</dbReference>
<protein>
    <submittedName>
        <fullName evidence="11">Endothelin-converting enzyme 1</fullName>
    </submittedName>
</protein>
<keyword evidence="12" id="KW-1185">Reference proteome</keyword>
<keyword evidence="7" id="KW-0862">Zinc</keyword>
<dbReference type="Pfam" id="PF01431">
    <property type="entry name" value="Peptidase_M13"/>
    <property type="match status" value="1"/>
</dbReference>
<reference evidence="11 12" key="1">
    <citation type="journal article" date="2014" name="Nat. Commun.">
        <title>Molecular traces of alternative social organization in a termite genome.</title>
        <authorList>
            <person name="Terrapon N."/>
            <person name="Li C."/>
            <person name="Robertson H.M."/>
            <person name="Ji L."/>
            <person name="Meng X."/>
            <person name="Booth W."/>
            <person name="Chen Z."/>
            <person name="Childers C.P."/>
            <person name="Glastad K.M."/>
            <person name="Gokhale K."/>
            <person name="Gowin J."/>
            <person name="Gronenberg W."/>
            <person name="Hermansen R.A."/>
            <person name="Hu H."/>
            <person name="Hunt B.G."/>
            <person name="Huylmans A.K."/>
            <person name="Khalil S.M."/>
            <person name="Mitchell R.D."/>
            <person name="Munoz-Torres M.C."/>
            <person name="Mustard J.A."/>
            <person name="Pan H."/>
            <person name="Reese J.T."/>
            <person name="Scharf M.E."/>
            <person name="Sun F."/>
            <person name="Vogel H."/>
            <person name="Xiao J."/>
            <person name="Yang W."/>
            <person name="Yang Z."/>
            <person name="Yang Z."/>
            <person name="Zhou J."/>
            <person name="Zhu J."/>
            <person name="Brent C.S."/>
            <person name="Elsik C.G."/>
            <person name="Goodisman M.A."/>
            <person name="Liberles D.A."/>
            <person name="Roe R.M."/>
            <person name="Vargo E.L."/>
            <person name="Vilcinskas A."/>
            <person name="Wang J."/>
            <person name="Bornberg-Bauer E."/>
            <person name="Korb J."/>
            <person name="Zhang G."/>
            <person name="Liebig J."/>
        </authorList>
    </citation>
    <scope>NUCLEOTIDE SEQUENCE [LARGE SCALE GENOMIC DNA]</scope>
    <source>
        <tissue evidence="11">Whole organism</tissue>
    </source>
</reference>
<dbReference type="PANTHER" id="PTHR11733">
    <property type="entry name" value="ZINC METALLOPROTEASE FAMILY M13 NEPRILYSIN-RELATED"/>
    <property type="match status" value="1"/>
</dbReference>
<evidence type="ECO:0000256" key="4">
    <source>
        <dbReference type="ARBA" id="ARBA00022670"/>
    </source>
</evidence>
<dbReference type="Pfam" id="PF05649">
    <property type="entry name" value="Peptidase_M13_N"/>
    <property type="match status" value="1"/>
</dbReference>
<dbReference type="InterPro" id="IPR024079">
    <property type="entry name" value="MetalloPept_cat_dom_sf"/>
</dbReference>
<evidence type="ECO:0000259" key="10">
    <source>
        <dbReference type="Pfam" id="PF05649"/>
    </source>
</evidence>
<keyword evidence="6" id="KW-0378">Hydrolase</keyword>
<evidence type="ECO:0000256" key="3">
    <source>
        <dbReference type="ARBA" id="ARBA00007357"/>
    </source>
</evidence>
<evidence type="ECO:0000256" key="1">
    <source>
        <dbReference type="ARBA" id="ARBA00001947"/>
    </source>
</evidence>
<evidence type="ECO:0000256" key="6">
    <source>
        <dbReference type="ARBA" id="ARBA00022801"/>
    </source>
</evidence>
<dbReference type="Gene3D" id="3.40.390.10">
    <property type="entry name" value="Collagenase (Catalytic Domain)"/>
    <property type="match status" value="1"/>
</dbReference>
<comment type="similarity">
    <text evidence="3">Belongs to the peptidase M13 family.</text>
</comment>
<proteinExistence type="inferred from homology"/>
<dbReference type="eggNOG" id="KOG3624">
    <property type="taxonomic scope" value="Eukaryota"/>
</dbReference>
<dbReference type="InterPro" id="IPR018497">
    <property type="entry name" value="Peptidase_M13_C"/>
</dbReference>
<evidence type="ECO:0000313" key="11">
    <source>
        <dbReference type="EMBL" id="KDR09558.1"/>
    </source>
</evidence>
<dbReference type="EMBL" id="KK853235">
    <property type="protein sequence ID" value="KDR09558.1"/>
    <property type="molecule type" value="Genomic_DNA"/>
</dbReference>
<dbReference type="PROSITE" id="PS51885">
    <property type="entry name" value="NEPRILYSIN"/>
    <property type="match status" value="1"/>
</dbReference>
<dbReference type="CDD" id="cd08662">
    <property type="entry name" value="M13"/>
    <property type="match status" value="1"/>
</dbReference>
<accession>A0A067QXR1</accession>
<dbReference type="InterPro" id="IPR000718">
    <property type="entry name" value="Peptidase_M13"/>
</dbReference>
<dbReference type="GO" id="GO:0004222">
    <property type="term" value="F:metalloendopeptidase activity"/>
    <property type="evidence" value="ECO:0007669"/>
    <property type="project" value="InterPro"/>
</dbReference>
<dbReference type="GO" id="GO:0016485">
    <property type="term" value="P:protein processing"/>
    <property type="evidence" value="ECO:0007669"/>
    <property type="project" value="TreeGrafter"/>
</dbReference>
<dbReference type="Proteomes" id="UP000027135">
    <property type="component" value="Unassembled WGS sequence"/>
</dbReference>
<dbReference type="GO" id="GO:0005886">
    <property type="term" value="C:plasma membrane"/>
    <property type="evidence" value="ECO:0007669"/>
    <property type="project" value="UniProtKB-SubCell"/>
</dbReference>